<dbReference type="Pfam" id="PF25991">
    <property type="entry name" value="KhtT_N"/>
    <property type="match status" value="1"/>
</dbReference>
<proteinExistence type="predicted"/>
<accession>A0ABT4S6F4</accession>
<name>A0ABT4S6F4_9ACTN</name>
<sequence length="90" mass="9917">MELTHHTIPGTGTVHHGDTLRGDHLAVVVTQTGRTLLLYDQADPDTPAHTLRLDQREADQLADLLHSRPAADRLAEVERRLAAVEQRLAA</sequence>
<reference evidence="2" key="1">
    <citation type="submission" date="2022-11" db="EMBL/GenBank/DDBJ databases">
        <title>Nonomuraea corallina sp. nov., a new species of the genus Nonomuraea isolated from sea side sediment in Thai sea.</title>
        <authorList>
            <person name="Ngamcharungchit C."/>
            <person name="Matsumoto A."/>
            <person name="Suriyachadkun C."/>
            <person name="Panbangred W."/>
            <person name="Inahashi Y."/>
            <person name="Intra B."/>
        </authorList>
    </citation>
    <scope>NUCLEOTIDE SEQUENCE</scope>
    <source>
        <strain evidence="2">MCN248</strain>
    </source>
</reference>
<keyword evidence="3" id="KW-1185">Reference proteome</keyword>
<organism evidence="2 3">
    <name type="scientific">Nonomuraea corallina</name>
    <dbReference type="NCBI Taxonomy" id="2989783"/>
    <lineage>
        <taxon>Bacteria</taxon>
        <taxon>Bacillati</taxon>
        <taxon>Actinomycetota</taxon>
        <taxon>Actinomycetes</taxon>
        <taxon>Streptosporangiales</taxon>
        <taxon>Streptosporangiaceae</taxon>
        <taxon>Nonomuraea</taxon>
    </lineage>
</organism>
<comment type="caution">
    <text evidence="2">The sequence shown here is derived from an EMBL/GenBank/DDBJ whole genome shotgun (WGS) entry which is preliminary data.</text>
</comment>
<gene>
    <name evidence="2" type="ORF">OUY22_04795</name>
</gene>
<dbReference type="InterPro" id="IPR058776">
    <property type="entry name" value="KhtT-like_N"/>
</dbReference>
<evidence type="ECO:0000313" key="2">
    <source>
        <dbReference type="EMBL" id="MDA0632725.1"/>
    </source>
</evidence>
<dbReference type="Proteomes" id="UP001144036">
    <property type="component" value="Unassembled WGS sequence"/>
</dbReference>
<evidence type="ECO:0000313" key="3">
    <source>
        <dbReference type="Proteomes" id="UP001144036"/>
    </source>
</evidence>
<dbReference type="RefSeq" id="WP_270153507.1">
    <property type="nucleotide sequence ID" value="NZ_JAPNNL010000011.1"/>
</dbReference>
<feature type="domain" description="Potassium/proton antiporter subunit KhtT-like N-terminal" evidence="1">
    <location>
        <begin position="1"/>
        <end position="68"/>
    </location>
</feature>
<protein>
    <recommendedName>
        <fullName evidence="1">Potassium/proton antiporter subunit KhtT-like N-terminal domain-containing protein</fullName>
    </recommendedName>
</protein>
<dbReference type="EMBL" id="JAPNNL010000011">
    <property type="protein sequence ID" value="MDA0632725.1"/>
    <property type="molecule type" value="Genomic_DNA"/>
</dbReference>
<evidence type="ECO:0000259" key="1">
    <source>
        <dbReference type="Pfam" id="PF25991"/>
    </source>
</evidence>